<dbReference type="PROSITE" id="PS50011">
    <property type="entry name" value="PROTEIN_KINASE_DOM"/>
    <property type="match status" value="1"/>
</dbReference>
<dbReference type="GO" id="GO:0007165">
    <property type="term" value="P:signal transduction"/>
    <property type="evidence" value="ECO:0007669"/>
    <property type="project" value="TreeGrafter"/>
</dbReference>
<evidence type="ECO:0000259" key="1">
    <source>
        <dbReference type="PROSITE" id="PS50011"/>
    </source>
</evidence>
<dbReference type="SMART" id="SM00220">
    <property type="entry name" value="S_TKc"/>
    <property type="match status" value="1"/>
</dbReference>
<reference evidence="2 3" key="1">
    <citation type="submission" date="2014-04" db="EMBL/GenBank/DDBJ databases">
        <authorList>
            <consortium name="DOE Joint Genome Institute"/>
            <person name="Kuo A."/>
            <person name="Girlanda M."/>
            <person name="Perotto S."/>
            <person name="Kohler A."/>
            <person name="Nagy L.G."/>
            <person name="Floudas D."/>
            <person name="Copeland A."/>
            <person name="Barry K.W."/>
            <person name="Cichocki N."/>
            <person name="Veneault-Fourrey C."/>
            <person name="LaButti K."/>
            <person name="Lindquist E.A."/>
            <person name="Lipzen A."/>
            <person name="Lundell T."/>
            <person name="Morin E."/>
            <person name="Murat C."/>
            <person name="Sun H."/>
            <person name="Tunlid A."/>
            <person name="Henrissat B."/>
            <person name="Grigoriev I.V."/>
            <person name="Hibbett D.S."/>
            <person name="Martin F."/>
            <person name="Nordberg H.P."/>
            <person name="Cantor M.N."/>
            <person name="Hua S.X."/>
        </authorList>
    </citation>
    <scope>NUCLEOTIDE SEQUENCE [LARGE SCALE GENOMIC DNA]</scope>
    <source>
        <strain evidence="2 3">MUT 4182</strain>
    </source>
</reference>
<dbReference type="STRING" id="1051891.A0A0C3M3S4"/>
<dbReference type="Gene3D" id="1.10.510.10">
    <property type="entry name" value="Transferase(Phosphotransferase) domain 1"/>
    <property type="match status" value="1"/>
</dbReference>
<dbReference type="PROSITE" id="PS00108">
    <property type="entry name" value="PROTEIN_KINASE_ST"/>
    <property type="match status" value="1"/>
</dbReference>
<proteinExistence type="predicted"/>
<dbReference type="GO" id="GO:0005737">
    <property type="term" value="C:cytoplasm"/>
    <property type="evidence" value="ECO:0007669"/>
    <property type="project" value="TreeGrafter"/>
</dbReference>
<dbReference type="GO" id="GO:0004672">
    <property type="term" value="F:protein kinase activity"/>
    <property type="evidence" value="ECO:0007669"/>
    <property type="project" value="InterPro"/>
</dbReference>
<evidence type="ECO:0000313" key="3">
    <source>
        <dbReference type="Proteomes" id="UP000054248"/>
    </source>
</evidence>
<gene>
    <name evidence="2" type="ORF">M407DRAFT_71987</name>
</gene>
<dbReference type="AlphaFoldDB" id="A0A0C3M3S4"/>
<dbReference type="OrthoDB" id="2758211at2759"/>
<sequence length="240" mass="26367">MCSTPLSRTLGSLRLTKIFDVSNGIAYLHNRTPPICHGDLKSLNILVNSNYHAIITDFGSARTICDTNSAKVKNTSPLDSGPESPRVELAGSGTSITVTGPAWTLRWAAPELLNAETPDLASDVWAFAWICWEVMTGNFPFYGENESTVIVRLATGNLPTVGDNQQLSQLQALCSLMTDCWSLDPDRRPTSSSCAEYIRRWMVRLAQQVFVMIKFLTFFHIGLGGPVAENARGASRRSVR</sequence>
<dbReference type="SUPFAM" id="SSF56112">
    <property type="entry name" value="Protein kinase-like (PK-like)"/>
    <property type="match status" value="1"/>
</dbReference>
<name>A0A0C3M3S4_9AGAM</name>
<feature type="domain" description="Protein kinase" evidence="1">
    <location>
        <begin position="1"/>
        <end position="202"/>
    </location>
</feature>
<dbReference type="HOGENOM" id="CLU_000288_7_18_1"/>
<dbReference type="GO" id="GO:0005524">
    <property type="term" value="F:ATP binding"/>
    <property type="evidence" value="ECO:0007669"/>
    <property type="project" value="InterPro"/>
</dbReference>
<evidence type="ECO:0000313" key="2">
    <source>
        <dbReference type="EMBL" id="KIO28317.1"/>
    </source>
</evidence>
<organism evidence="2 3">
    <name type="scientific">Tulasnella calospora MUT 4182</name>
    <dbReference type="NCBI Taxonomy" id="1051891"/>
    <lineage>
        <taxon>Eukaryota</taxon>
        <taxon>Fungi</taxon>
        <taxon>Dikarya</taxon>
        <taxon>Basidiomycota</taxon>
        <taxon>Agaricomycotina</taxon>
        <taxon>Agaricomycetes</taxon>
        <taxon>Cantharellales</taxon>
        <taxon>Tulasnellaceae</taxon>
        <taxon>Tulasnella</taxon>
    </lineage>
</organism>
<accession>A0A0C3M3S4</accession>
<protein>
    <recommendedName>
        <fullName evidence="1">Protein kinase domain-containing protein</fullName>
    </recommendedName>
</protein>
<dbReference type="EMBL" id="KN822996">
    <property type="protein sequence ID" value="KIO28317.1"/>
    <property type="molecule type" value="Genomic_DNA"/>
</dbReference>
<dbReference type="PANTHER" id="PTHR23257">
    <property type="entry name" value="SERINE-THREONINE PROTEIN KINASE"/>
    <property type="match status" value="1"/>
</dbReference>
<dbReference type="Proteomes" id="UP000054248">
    <property type="component" value="Unassembled WGS sequence"/>
</dbReference>
<dbReference type="InterPro" id="IPR050167">
    <property type="entry name" value="Ser_Thr_protein_kinase"/>
</dbReference>
<dbReference type="InterPro" id="IPR008271">
    <property type="entry name" value="Ser/Thr_kinase_AS"/>
</dbReference>
<reference evidence="3" key="2">
    <citation type="submission" date="2015-01" db="EMBL/GenBank/DDBJ databases">
        <title>Evolutionary Origins and Diversification of the Mycorrhizal Mutualists.</title>
        <authorList>
            <consortium name="DOE Joint Genome Institute"/>
            <consortium name="Mycorrhizal Genomics Consortium"/>
            <person name="Kohler A."/>
            <person name="Kuo A."/>
            <person name="Nagy L.G."/>
            <person name="Floudas D."/>
            <person name="Copeland A."/>
            <person name="Barry K.W."/>
            <person name="Cichocki N."/>
            <person name="Veneault-Fourrey C."/>
            <person name="LaButti K."/>
            <person name="Lindquist E.A."/>
            <person name="Lipzen A."/>
            <person name="Lundell T."/>
            <person name="Morin E."/>
            <person name="Murat C."/>
            <person name="Riley R."/>
            <person name="Ohm R."/>
            <person name="Sun H."/>
            <person name="Tunlid A."/>
            <person name="Henrissat B."/>
            <person name="Grigoriev I.V."/>
            <person name="Hibbett D.S."/>
            <person name="Martin F."/>
        </authorList>
    </citation>
    <scope>NUCLEOTIDE SEQUENCE [LARGE SCALE GENOMIC DNA]</scope>
    <source>
        <strain evidence="3">MUT 4182</strain>
    </source>
</reference>
<dbReference type="Pfam" id="PF00069">
    <property type="entry name" value="Pkinase"/>
    <property type="match status" value="1"/>
</dbReference>
<dbReference type="InterPro" id="IPR011009">
    <property type="entry name" value="Kinase-like_dom_sf"/>
</dbReference>
<dbReference type="InterPro" id="IPR000719">
    <property type="entry name" value="Prot_kinase_dom"/>
</dbReference>
<keyword evidence="3" id="KW-1185">Reference proteome</keyword>